<sequence length="351" mass="38206">MFGAATWVKIALAIFSVGGAAGGTYLIKNSSNIEENFKKGKPDSLIENTLDSEVSTEDSSAGKSEILQNRNEDQGQERQDLSITTPAAGGDKLDSNIQSQNKVLIPTNEEGGDLKNTDHKEKESSTSNSESSQTNTQDDIEVQNSSEPENNVQKPEVSSSGDLSSQTAENQEEQREDSANPSLQQMQSDSPIISATEGQSGRRQDKTIFGEGGNADVSITGEYILSKGDDSKNICVKISQGIGREEKDNSECEKMVSKNLGNEESRKKSRVWVKVNEKKHVKKVLEVLGINSNNGDDWLENKEKELKVNDYFGGSIVCKLEDKSSEEDSLGQGVYVNCLAKESVSYVESTT</sequence>
<accession>F0V2V3</accession>
<dbReference type="AlphaFoldDB" id="F0V2V3"/>
<evidence type="ECO:0000313" key="2">
    <source>
        <dbReference type="EMBL" id="CBZ40175.1"/>
    </source>
</evidence>
<evidence type="ECO:0000313" key="3">
    <source>
        <dbReference type="Proteomes" id="UP000008645"/>
    </source>
</evidence>
<feature type="compositionally biased region" description="Basic and acidic residues" evidence="1">
    <location>
        <begin position="112"/>
        <end position="124"/>
    </location>
</feature>
<dbReference type="KEGG" id="msk:MSUIS_00820"/>
<feature type="compositionally biased region" description="Polar residues" evidence="1">
    <location>
        <begin position="142"/>
        <end position="169"/>
    </location>
</feature>
<feature type="region of interest" description="Disordered" evidence="1">
    <location>
        <begin position="51"/>
        <end position="215"/>
    </location>
</feature>
<feature type="compositionally biased region" description="Basic and acidic residues" evidence="1">
    <location>
        <begin position="70"/>
        <end position="80"/>
    </location>
</feature>
<feature type="compositionally biased region" description="Polar residues" evidence="1">
    <location>
        <begin position="179"/>
        <end position="199"/>
    </location>
</feature>
<proteinExistence type="predicted"/>
<reference evidence="2 3" key="1">
    <citation type="journal article" date="2011" name="J. Bacteriol.">
        <title>Complete genome sequence of the hemotrophic Mycoplasma suis strain KI3806.</title>
        <authorList>
            <person name="Oehlerking J."/>
            <person name="Kube M."/>
            <person name="Felder K.M."/>
            <person name="Matter D."/>
            <person name="Wittenbrink M.M."/>
            <person name="Schwarzenbach S."/>
            <person name="Kramer M.M."/>
            <person name="Hoelzle K."/>
            <person name="Hoelzle L.E."/>
        </authorList>
    </citation>
    <scope>NUCLEOTIDE SEQUENCE [LARGE SCALE GENOMIC DNA]</scope>
    <source>
        <strain evidence="3">KI_3806</strain>
    </source>
</reference>
<feature type="compositionally biased region" description="Low complexity" evidence="1">
    <location>
        <begin position="125"/>
        <end position="137"/>
    </location>
</feature>
<organism evidence="2 3">
    <name type="scientific">Mycoplasma suis (strain KI_3806)</name>
    <dbReference type="NCBI Taxonomy" id="708248"/>
    <lineage>
        <taxon>Bacteria</taxon>
        <taxon>Bacillati</taxon>
        <taxon>Mycoplasmatota</taxon>
        <taxon>Mollicutes</taxon>
        <taxon>Mycoplasmataceae</taxon>
        <taxon>Mycoplasma</taxon>
    </lineage>
</organism>
<dbReference type="HOGENOM" id="CLU_067788_0_0_14"/>
<name>F0V2V3_MYCS3</name>
<evidence type="ECO:0000256" key="1">
    <source>
        <dbReference type="SAM" id="MobiDB-lite"/>
    </source>
</evidence>
<dbReference type="EMBL" id="FQ790233">
    <property type="protein sequence ID" value="CBZ40175.1"/>
    <property type="molecule type" value="Genomic_DNA"/>
</dbReference>
<dbReference type="Proteomes" id="UP000008645">
    <property type="component" value="Chromosome"/>
</dbReference>
<dbReference type="RefSeq" id="WP_013608787.1">
    <property type="nucleotide sequence ID" value="NC_015153.1"/>
</dbReference>
<gene>
    <name evidence="2" type="ORF">MSUIS_00820</name>
</gene>
<protein>
    <submittedName>
        <fullName evidence="2">Uncharacterized protein</fullName>
    </submittedName>
</protein>
<feature type="compositionally biased region" description="Polar residues" evidence="1">
    <location>
        <begin position="51"/>
        <end position="69"/>
    </location>
</feature>